<dbReference type="GO" id="GO:0005737">
    <property type="term" value="C:cytoplasm"/>
    <property type="evidence" value="ECO:0007669"/>
    <property type="project" value="TreeGrafter"/>
</dbReference>
<dbReference type="EMBL" id="OW240913">
    <property type="protein sequence ID" value="CAH2249787.1"/>
    <property type="molecule type" value="Genomic_DNA"/>
</dbReference>
<comment type="similarity">
    <text evidence="1">Belongs to the TPD52 family.</text>
</comment>
<evidence type="ECO:0000256" key="4">
    <source>
        <dbReference type="SAM" id="MobiDB-lite"/>
    </source>
</evidence>
<dbReference type="GO" id="GO:2001235">
    <property type="term" value="P:positive regulation of apoptotic signaling pathway"/>
    <property type="evidence" value="ECO:0007669"/>
    <property type="project" value="TreeGrafter"/>
</dbReference>
<feature type="coiled-coil region" evidence="3">
    <location>
        <begin position="30"/>
        <end position="64"/>
    </location>
</feature>
<dbReference type="AlphaFoldDB" id="A0AAD1RE52"/>
<accession>A0AAD1RE52</accession>
<evidence type="ECO:0000313" key="6">
    <source>
        <dbReference type="Proteomes" id="UP001295444"/>
    </source>
</evidence>
<gene>
    <name evidence="5" type="ORF">PECUL_23A043291</name>
</gene>
<proteinExistence type="inferred from homology"/>
<organism evidence="5 6">
    <name type="scientific">Pelobates cultripes</name>
    <name type="common">Western spadefoot toad</name>
    <dbReference type="NCBI Taxonomy" id="61616"/>
    <lineage>
        <taxon>Eukaryota</taxon>
        <taxon>Metazoa</taxon>
        <taxon>Chordata</taxon>
        <taxon>Craniata</taxon>
        <taxon>Vertebrata</taxon>
        <taxon>Euteleostomi</taxon>
        <taxon>Amphibia</taxon>
        <taxon>Batrachia</taxon>
        <taxon>Anura</taxon>
        <taxon>Pelobatoidea</taxon>
        <taxon>Pelobatidae</taxon>
        <taxon>Pelobates</taxon>
    </lineage>
</organism>
<evidence type="ECO:0000313" key="5">
    <source>
        <dbReference type="EMBL" id="CAH2249787.1"/>
    </source>
</evidence>
<evidence type="ECO:0000256" key="1">
    <source>
        <dbReference type="ARBA" id="ARBA00005702"/>
    </source>
</evidence>
<dbReference type="PANTHER" id="PTHR19307">
    <property type="entry name" value="TUMOR PROTEIN D52"/>
    <property type="match status" value="1"/>
</dbReference>
<keyword evidence="6" id="KW-1185">Reference proteome</keyword>
<dbReference type="Pfam" id="PF04201">
    <property type="entry name" value="TPD52"/>
    <property type="match status" value="2"/>
</dbReference>
<dbReference type="PANTHER" id="PTHR19307:SF8">
    <property type="entry name" value="TUMOR PROTEIN D53"/>
    <property type="match status" value="1"/>
</dbReference>
<protein>
    <submittedName>
        <fullName evidence="5">Tumor D53 isoform X2</fullName>
    </submittedName>
</protein>
<dbReference type="InterPro" id="IPR007327">
    <property type="entry name" value="TPD52"/>
</dbReference>
<dbReference type="Proteomes" id="UP001295444">
    <property type="component" value="Chromosome 02"/>
</dbReference>
<feature type="region of interest" description="Disordered" evidence="4">
    <location>
        <begin position="1"/>
        <end position="21"/>
    </location>
</feature>
<name>A0AAD1RE52_PELCU</name>
<sequence>MENKEQPDLLDTQPLQETDDELTAEIDYCEIMSEEEKEELKNELVKLEDEIVTLRQVLAAKEKHLAEIKHKLGVSMMNELKQNFSRSWHDVQTHSAENISEAYQTGPIRTGSQDPKCQQVLSAQEIPQPKTISSAFFGPCQYKKTQETLSQAGMKASAALTNVGSAIGKKLGDMRNSPTFKSFEERVENTVTSLRAKVGAPNQTQGSFEEVLSSTAHASAHSSLAGTLLPEAEEDLQC</sequence>
<evidence type="ECO:0000256" key="2">
    <source>
        <dbReference type="ARBA" id="ARBA00023054"/>
    </source>
</evidence>
<reference evidence="5" key="1">
    <citation type="submission" date="2022-03" db="EMBL/GenBank/DDBJ databases">
        <authorList>
            <person name="Alioto T."/>
            <person name="Alioto T."/>
            <person name="Gomez Garrido J."/>
        </authorList>
    </citation>
    <scope>NUCLEOTIDE SEQUENCE</scope>
</reference>
<evidence type="ECO:0000256" key="3">
    <source>
        <dbReference type="SAM" id="Coils"/>
    </source>
</evidence>
<keyword evidence="2 3" id="KW-0175">Coiled coil</keyword>